<protein>
    <submittedName>
        <fullName evidence="5">DNA-binding HxlR family transcriptional regulator</fullName>
    </submittedName>
</protein>
<evidence type="ECO:0000313" key="6">
    <source>
        <dbReference type="Proteomes" id="UP000527616"/>
    </source>
</evidence>
<dbReference type="PANTHER" id="PTHR33204">
    <property type="entry name" value="TRANSCRIPTIONAL REGULATOR, MARR FAMILY"/>
    <property type="match status" value="1"/>
</dbReference>
<evidence type="ECO:0000256" key="2">
    <source>
        <dbReference type="ARBA" id="ARBA00023125"/>
    </source>
</evidence>
<accession>A0A7Z0DAV2</accession>
<dbReference type="Proteomes" id="UP000527616">
    <property type="component" value="Unassembled WGS sequence"/>
</dbReference>
<sequence>MATTTADQRRAEARAAYDAYLAQCPSRQLLARISDKWVTLVICALGDHRGPLRYSELARRIPGVSQKMLTQTLRALERDGLIGRTVTASVPPRVDYELTPLGHSLLEPIWHVKHWAEQHMPEIDRARTAYDGARDEPTGAVRASG</sequence>
<organism evidence="5 6">
    <name type="scientific">Naumannella cuiyingiana</name>
    <dbReference type="NCBI Taxonomy" id="1347891"/>
    <lineage>
        <taxon>Bacteria</taxon>
        <taxon>Bacillati</taxon>
        <taxon>Actinomycetota</taxon>
        <taxon>Actinomycetes</taxon>
        <taxon>Propionibacteriales</taxon>
        <taxon>Propionibacteriaceae</taxon>
        <taxon>Naumannella</taxon>
    </lineage>
</organism>
<dbReference type="PANTHER" id="PTHR33204:SF37">
    <property type="entry name" value="HTH-TYPE TRANSCRIPTIONAL REGULATOR YODB"/>
    <property type="match status" value="1"/>
</dbReference>
<keyword evidence="1" id="KW-0805">Transcription regulation</keyword>
<evidence type="ECO:0000259" key="4">
    <source>
        <dbReference type="PROSITE" id="PS51118"/>
    </source>
</evidence>
<evidence type="ECO:0000256" key="1">
    <source>
        <dbReference type="ARBA" id="ARBA00023015"/>
    </source>
</evidence>
<keyword evidence="3" id="KW-0804">Transcription</keyword>
<proteinExistence type="predicted"/>
<gene>
    <name evidence="5" type="ORF">GGQ54_002486</name>
</gene>
<dbReference type="EMBL" id="JACBZS010000001">
    <property type="protein sequence ID" value="NYI71926.1"/>
    <property type="molecule type" value="Genomic_DNA"/>
</dbReference>
<dbReference type="GO" id="GO:0003677">
    <property type="term" value="F:DNA binding"/>
    <property type="evidence" value="ECO:0007669"/>
    <property type="project" value="UniProtKB-KW"/>
</dbReference>
<feature type="domain" description="HTH hxlR-type" evidence="4">
    <location>
        <begin position="24"/>
        <end position="124"/>
    </location>
</feature>
<evidence type="ECO:0000256" key="3">
    <source>
        <dbReference type="ARBA" id="ARBA00023163"/>
    </source>
</evidence>
<name>A0A7Z0DAV2_9ACTN</name>
<dbReference type="InterPro" id="IPR036388">
    <property type="entry name" value="WH-like_DNA-bd_sf"/>
</dbReference>
<dbReference type="RefSeq" id="WP_179445690.1">
    <property type="nucleotide sequence ID" value="NZ_JACBZS010000001.1"/>
</dbReference>
<keyword evidence="6" id="KW-1185">Reference proteome</keyword>
<dbReference type="PROSITE" id="PS51118">
    <property type="entry name" value="HTH_HXLR"/>
    <property type="match status" value="1"/>
</dbReference>
<comment type="caution">
    <text evidence="5">The sequence shown here is derived from an EMBL/GenBank/DDBJ whole genome shotgun (WGS) entry which is preliminary data.</text>
</comment>
<keyword evidence="2 5" id="KW-0238">DNA-binding</keyword>
<dbReference type="AlphaFoldDB" id="A0A7Z0DAV2"/>
<dbReference type="Gene3D" id="1.10.10.10">
    <property type="entry name" value="Winged helix-like DNA-binding domain superfamily/Winged helix DNA-binding domain"/>
    <property type="match status" value="1"/>
</dbReference>
<dbReference type="InterPro" id="IPR036390">
    <property type="entry name" value="WH_DNA-bd_sf"/>
</dbReference>
<dbReference type="SUPFAM" id="SSF46785">
    <property type="entry name" value="Winged helix' DNA-binding domain"/>
    <property type="match status" value="1"/>
</dbReference>
<reference evidence="5 6" key="1">
    <citation type="submission" date="2020-07" db="EMBL/GenBank/DDBJ databases">
        <title>Sequencing the genomes of 1000 actinobacteria strains.</title>
        <authorList>
            <person name="Klenk H.-P."/>
        </authorList>
    </citation>
    <scope>NUCLEOTIDE SEQUENCE [LARGE SCALE GENOMIC DNA]</scope>
    <source>
        <strain evidence="5 6">DSM 103164</strain>
    </source>
</reference>
<dbReference type="InterPro" id="IPR002577">
    <property type="entry name" value="HTH_HxlR"/>
</dbReference>
<dbReference type="Pfam" id="PF01638">
    <property type="entry name" value="HxlR"/>
    <property type="match status" value="1"/>
</dbReference>
<evidence type="ECO:0000313" key="5">
    <source>
        <dbReference type="EMBL" id="NYI71926.1"/>
    </source>
</evidence>